<evidence type="ECO:0000313" key="1">
    <source>
        <dbReference type="EMBL" id="GFN89432.1"/>
    </source>
</evidence>
<gene>
    <name evidence="1" type="ORF">PoB_001593800</name>
</gene>
<reference evidence="1 2" key="1">
    <citation type="journal article" date="2021" name="Elife">
        <title>Chloroplast acquisition without the gene transfer in kleptoplastic sea slugs, Plakobranchus ocellatus.</title>
        <authorList>
            <person name="Maeda T."/>
            <person name="Takahashi S."/>
            <person name="Yoshida T."/>
            <person name="Shimamura S."/>
            <person name="Takaki Y."/>
            <person name="Nagai Y."/>
            <person name="Toyoda A."/>
            <person name="Suzuki Y."/>
            <person name="Arimoto A."/>
            <person name="Ishii H."/>
            <person name="Satoh N."/>
            <person name="Nishiyama T."/>
            <person name="Hasebe M."/>
            <person name="Maruyama T."/>
            <person name="Minagawa J."/>
            <person name="Obokata J."/>
            <person name="Shigenobu S."/>
        </authorList>
    </citation>
    <scope>NUCLEOTIDE SEQUENCE [LARGE SCALE GENOMIC DNA]</scope>
</reference>
<sequence>MLDLNRWSLGLRGAAGAAGLPARFMRNLWILFEFSCSARDLAQAGSSLRLCLFCELGLRNFLLLHGSGRTGWDHSRETCQSDL</sequence>
<dbReference type="AlphaFoldDB" id="A0AAV3Z3W4"/>
<accession>A0AAV3Z3W4</accession>
<comment type="caution">
    <text evidence="1">The sequence shown here is derived from an EMBL/GenBank/DDBJ whole genome shotgun (WGS) entry which is preliminary data.</text>
</comment>
<evidence type="ECO:0000313" key="2">
    <source>
        <dbReference type="Proteomes" id="UP000735302"/>
    </source>
</evidence>
<organism evidence="1 2">
    <name type="scientific">Plakobranchus ocellatus</name>
    <dbReference type="NCBI Taxonomy" id="259542"/>
    <lineage>
        <taxon>Eukaryota</taxon>
        <taxon>Metazoa</taxon>
        <taxon>Spiralia</taxon>
        <taxon>Lophotrochozoa</taxon>
        <taxon>Mollusca</taxon>
        <taxon>Gastropoda</taxon>
        <taxon>Heterobranchia</taxon>
        <taxon>Euthyneura</taxon>
        <taxon>Panpulmonata</taxon>
        <taxon>Sacoglossa</taxon>
        <taxon>Placobranchoidea</taxon>
        <taxon>Plakobranchidae</taxon>
        <taxon>Plakobranchus</taxon>
    </lineage>
</organism>
<dbReference type="EMBL" id="BLXT01001935">
    <property type="protein sequence ID" value="GFN89432.1"/>
    <property type="molecule type" value="Genomic_DNA"/>
</dbReference>
<name>A0AAV3Z3W4_9GAST</name>
<evidence type="ECO:0008006" key="3">
    <source>
        <dbReference type="Google" id="ProtNLM"/>
    </source>
</evidence>
<dbReference type="Proteomes" id="UP000735302">
    <property type="component" value="Unassembled WGS sequence"/>
</dbReference>
<proteinExistence type="predicted"/>
<protein>
    <recommendedName>
        <fullName evidence="3">Secreted protein</fullName>
    </recommendedName>
</protein>
<keyword evidence="2" id="KW-1185">Reference proteome</keyword>